<dbReference type="SUPFAM" id="SSF49265">
    <property type="entry name" value="Fibronectin type III"/>
    <property type="match status" value="1"/>
</dbReference>
<dbReference type="InterPro" id="IPR003961">
    <property type="entry name" value="FN3_dom"/>
</dbReference>
<evidence type="ECO:0000313" key="2">
    <source>
        <dbReference type="EMBL" id="SCZ55938.1"/>
    </source>
</evidence>
<organism evidence="2 3">
    <name type="scientific">Thiohalomonas denitrificans</name>
    <dbReference type="NCBI Taxonomy" id="415747"/>
    <lineage>
        <taxon>Bacteria</taxon>
        <taxon>Pseudomonadati</taxon>
        <taxon>Pseudomonadota</taxon>
        <taxon>Gammaproteobacteria</taxon>
        <taxon>Thiohalomonadales</taxon>
        <taxon>Thiohalomonadaceae</taxon>
        <taxon>Thiohalomonas</taxon>
    </lineage>
</organism>
<dbReference type="PROSITE" id="PS50853">
    <property type="entry name" value="FN3"/>
    <property type="match status" value="1"/>
</dbReference>
<evidence type="ECO:0000313" key="3">
    <source>
        <dbReference type="Proteomes" id="UP000199648"/>
    </source>
</evidence>
<accession>A0A1G5Q2T6</accession>
<feature type="domain" description="Fibronectin type-III" evidence="1">
    <location>
        <begin position="34"/>
        <end position="132"/>
    </location>
</feature>
<keyword evidence="3" id="KW-1185">Reference proteome</keyword>
<dbReference type="STRING" id="415747.SAMN03097708_01231"/>
<gene>
    <name evidence="2" type="ORF">SAMN03097708_01231</name>
</gene>
<sequence>MRFAKPSPMLGIVLTGSLLLVGCGGGGGVDGTAMPTDTSHVPAGNGAATLAWTPPLENTDGSSLSDLNGYRIYYGESAGDYPYAIEVENSGLTAYTIENLANGIEYFFVVTSINSEGIESAYSEMVSTVIDS</sequence>
<dbReference type="EMBL" id="FMWD01000003">
    <property type="protein sequence ID" value="SCZ55938.1"/>
    <property type="molecule type" value="Genomic_DNA"/>
</dbReference>
<dbReference type="AlphaFoldDB" id="A0A1G5Q2T6"/>
<dbReference type="Gene3D" id="2.60.40.10">
    <property type="entry name" value="Immunoglobulins"/>
    <property type="match status" value="1"/>
</dbReference>
<dbReference type="Proteomes" id="UP000199648">
    <property type="component" value="Unassembled WGS sequence"/>
</dbReference>
<protein>
    <submittedName>
        <fullName evidence="2">Fibronectin type III domain-containing protein</fullName>
    </submittedName>
</protein>
<dbReference type="InterPro" id="IPR013783">
    <property type="entry name" value="Ig-like_fold"/>
</dbReference>
<dbReference type="Pfam" id="PF00041">
    <property type="entry name" value="fn3"/>
    <property type="match status" value="1"/>
</dbReference>
<reference evidence="2 3" key="1">
    <citation type="submission" date="2016-10" db="EMBL/GenBank/DDBJ databases">
        <authorList>
            <person name="de Groot N.N."/>
        </authorList>
    </citation>
    <scope>NUCLEOTIDE SEQUENCE [LARGE SCALE GENOMIC DNA]</scope>
    <source>
        <strain evidence="2 3">HLD2</strain>
    </source>
</reference>
<dbReference type="RefSeq" id="WP_092994020.1">
    <property type="nucleotide sequence ID" value="NZ_FMWD01000003.1"/>
</dbReference>
<dbReference type="CDD" id="cd00063">
    <property type="entry name" value="FN3"/>
    <property type="match status" value="1"/>
</dbReference>
<proteinExistence type="predicted"/>
<dbReference type="PROSITE" id="PS51257">
    <property type="entry name" value="PROKAR_LIPOPROTEIN"/>
    <property type="match status" value="1"/>
</dbReference>
<dbReference type="OrthoDB" id="6371755at2"/>
<name>A0A1G5Q2T6_9GAMM</name>
<evidence type="ECO:0000259" key="1">
    <source>
        <dbReference type="PROSITE" id="PS50853"/>
    </source>
</evidence>
<dbReference type="SMART" id="SM00060">
    <property type="entry name" value="FN3"/>
    <property type="match status" value="1"/>
</dbReference>
<dbReference type="InterPro" id="IPR036116">
    <property type="entry name" value="FN3_sf"/>
</dbReference>